<protein>
    <submittedName>
        <fullName evidence="8">MFS transporter</fullName>
    </submittedName>
</protein>
<gene>
    <name evidence="8" type="ORF">DRW48_12035</name>
</gene>
<dbReference type="CDD" id="cd17320">
    <property type="entry name" value="MFS_MdfA_MDR_like"/>
    <property type="match status" value="1"/>
</dbReference>
<accession>A0A344PLS1</accession>
<feature type="transmembrane region" description="Helical" evidence="6">
    <location>
        <begin position="352"/>
        <end position="375"/>
    </location>
</feature>
<keyword evidence="3 6" id="KW-0812">Transmembrane</keyword>
<keyword evidence="4 6" id="KW-1133">Transmembrane helix</keyword>
<dbReference type="Gene3D" id="1.20.1720.10">
    <property type="entry name" value="Multidrug resistance protein D"/>
    <property type="match status" value="1"/>
</dbReference>
<keyword evidence="9" id="KW-1185">Reference proteome</keyword>
<name>A0A344PLS1_9RHOB</name>
<dbReference type="KEGG" id="pars:DRW48_12035"/>
<dbReference type="InterPro" id="IPR036259">
    <property type="entry name" value="MFS_trans_sf"/>
</dbReference>
<evidence type="ECO:0000256" key="3">
    <source>
        <dbReference type="ARBA" id="ARBA00022692"/>
    </source>
</evidence>
<keyword evidence="2" id="KW-0813">Transport</keyword>
<evidence type="ECO:0000256" key="2">
    <source>
        <dbReference type="ARBA" id="ARBA00022448"/>
    </source>
</evidence>
<sequence length="408" mass="42880">MPSPSILSRPRRALSMPEFVAVLAFTFAVVAFSIDAMLPALPQIAAEMVPGDVNRAQLVLTAFMIGLGGGTLFTGPISDAIGRKPTIIGGFVIYLIGAVAAMLANSIEALLIARVIQGIGASGPRIAVLALVRDLLQGREMARVMSLVNMLFILVPAIAPSIGQAIIAIAGWRGVFGAFIVFALLASSWIGLRQPETLPAERRRPLHLRTLAAAVREALSDRDVVICTATIALGFGQMFALLSSAQQLFGEAYARGDQFPLWFAAMALLSACGTILNARLVVRLGMRRIASTAYAAQAIFACIMLILVTTGAIPEPWRFAAFFVWAVSLFTMAGVTFGNLNAIALHRMGHIAGMVASLVAALSTVGAMLIAAPVGQLYNGTPVPVIAAAAVCSAVAWLLMRRLTPGST</sequence>
<dbReference type="InterPro" id="IPR011701">
    <property type="entry name" value="MFS"/>
</dbReference>
<comment type="subcellular location">
    <subcellularLocation>
        <location evidence="1">Membrane</location>
        <topology evidence="1">Multi-pass membrane protein</topology>
    </subcellularLocation>
</comment>
<dbReference type="Proteomes" id="UP000252023">
    <property type="component" value="Chromosome"/>
</dbReference>
<feature type="transmembrane region" description="Helical" evidence="6">
    <location>
        <begin position="294"/>
        <end position="313"/>
    </location>
</feature>
<feature type="transmembrane region" description="Helical" evidence="6">
    <location>
        <begin position="262"/>
        <end position="282"/>
    </location>
</feature>
<dbReference type="GO" id="GO:1990961">
    <property type="term" value="P:xenobiotic detoxification by transmembrane export across the plasma membrane"/>
    <property type="evidence" value="ECO:0007669"/>
    <property type="project" value="TreeGrafter"/>
</dbReference>
<keyword evidence="5 6" id="KW-0472">Membrane</keyword>
<feature type="transmembrane region" description="Helical" evidence="6">
    <location>
        <begin position="87"/>
        <end position="105"/>
    </location>
</feature>
<evidence type="ECO:0000259" key="7">
    <source>
        <dbReference type="PROSITE" id="PS50850"/>
    </source>
</evidence>
<evidence type="ECO:0000256" key="1">
    <source>
        <dbReference type="ARBA" id="ARBA00004141"/>
    </source>
</evidence>
<dbReference type="Pfam" id="PF07690">
    <property type="entry name" value="MFS_1"/>
    <property type="match status" value="1"/>
</dbReference>
<evidence type="ECO:0000256" key="5">
    <source>
        <dbReference type="ARBA" id="ARBA00023136"/>
    </source>
</evidence>
<evidence type="ECO:0000256" key="4">
    <source>
        <dbReference type="ARBA" id="ARBA00022989"/>
    </source>
</evidence>
<feature type="transmembrane region" description="Helical" evidence="6">
    <location>
        <begin position="381"/>
        <end position="400"/>
    </location>
</feature>
<organism evidence="8 9">
    <name type="scientific">Paracoccus suum</name>
    <dbReference type="NCBI Taxonomy" id="2259340"/>
    <lineage>
        <taxon>Bacteria</taxon>
        <taxon>Pseudomonadati</taxon>
        <taxon>Pseudomonadota</taxon>
        <taxon>Alphaproteobacteria</taxon>
        <taxon>Rhodobacterales</taxon>
        <taxon>Paracoccaceae</taxon>
        <taxon>Paracoccus</taxon>
    </lineage>
</organism>
<proteinExistence type="predicted"/>
<feature type="domain" description="Major facilitator superfamily (MFS) profile" evidence="7">
    <location>
        <begin position="19"/>
        <end position="408"/>
    </location>
</feature>
<dbReference type="PROSITE" id="PS00216">
    <property type="entry name" value="SUGAR_TRANSPORT_1"/>
    <property type="match status" value="1"/>
</dbReference>
<dbReference type="EMBL" id="CP030918">
    <property type="protein sequence ID" value="AXC50326.1"/>
    <property type="molecule type" value="Genomic_DNA"/>
</dbReference>
<feature type="transmembrane region" description="Helical" evidence="6">
    <location>
        <begin position="224"/>
        <end position="242"/>
    </location>
</feature>
<dbReference type="PANTHER" id="PTHR23502:SF132">
    <property type="entry name" value="POLYAMINE TRANSPORTER 2-RELATED"/>
    <property type="match status" value="1"/>
</dbReference>
<dbReference type="PROSITE" id="PS50850">
    <property type="entry name" value="MFS"/>
    <property type="match status" value="1"/>
</dbReference>
<feature type="transmembrane region" description="Helical" evidence="6">
    <location>
        <begin position="111"/>
        <end position="132"/>
    </location>
</feature>
<reference evidence="9" key="1">
    <citation type="submission" date="2018-07" db="EMBL/GenBank/DDBJ databases">
        <title>Genome sequencing of Paracoccus sp. SC2-6.</title>
        <authorList>
            <person name="Heo J."/>
            <person name="Kim S.-J."/>
            <person name="Kwon S.-W."/>
        </authorList>
    </citation>
    <scope>NUCLEOTIDE SEQUENCE [LARGE SCALE GENOMIC DNA]</scope>
    <source>
        <strain evidence="9">SC2-6</strain>
    </source>
</reference>
<feature type="transmembrane region" description="Helical" evidence="6">
    <location>
        <begin position="144"/>
        <end position="169"/>
    </location>
</feature>
<dbReference type="GO" id="GO:0005886">
    <property type="term" value="C:plasma membrane"/>
    <property type="evidence" value="ECO:0007669"/>
    <property type="project" value="TreeGrafter"/>
</dbReference>
<dbReference type="OrthoDB" id="9800416at2"/>
<feature type="transmembrane region" description="Helical" evidence="6">
    <location>
        <begin position="56"/>
        <end position="75"/>
    </location>
</feature>
<feature type="transmembrane region" description="Helical" evidence="6">
    <location>
        <begin position="319"/>
        <end position="340"/>
    </location>
</feature>
<dbReference type="AlphaFoldDB" id="A0A344PLS1"/>
<dbReference type="PANTHER" id="PTHR23502">
    <property type="entry name" value="MAJOR FACILITATOR SUPERFAMILY"/>
    <property type="match status" value="1"/>
</dbReference>
<dbReference type="InterPro" id="IPR005829">
    <property type="entry name" value="Sugar_transporter_CS"/>
</dbReference>
<dbReference type="InterPro" id="IPR020846">
    <property type="entry name" value="MFS_dom"/>
</dbReference>
<dbReference type="SUPFAM" id="SSF103473">
    <property type="entry name" value="MFS general substrate transporter"/>
    <property type="match status" value="1"/>
</dbReference>
<dbReference type="GO" id="GO:0022857">
    <property type="term" value="F:transmembrane transporter activity"/>
    <property type="evidence" value="ECO:0007669"/>
    <property type="project" value="InterPro"/>
</dbReference>
<feature type="transmembrane region" description="Helical" evidence="6">
    <location>
        <begin position="175"/>
        <end position="192"/>
    </location>
</feature>
<evidence type="ECO:0000313" key="8">
    <source>
        <dbReference type="EMBL" id="AXC50326.1"/>
    </source>
</evidence>
<evidence type="ECO:0000256" key="6">
    <source>
        <dbReference type="SAM" id="Phobius"/>
    </source>
</evidence>
<evidence type="ECO:0000313" key="9">
    <source>
        <dbReference type="Proteomes" id="UP000252023"/>
    </source>
</evidence>